<dbReference type="KEGG" id="scoe:CP976_30650"/>
<dbReference type="Pfam" id="PF05402">
    <property type="entry name" value="PqqD"/>
    <property type="match status" value="1"/>
</dbReference>
<dbReference type="NCBIfam" id="NF033530">
    <property type="entry name" value="lasso_PqqD_Strm"/>
    <property type="match status" value="1"/>
</dbReference>
<dbReference type="Gene3D" id="1.10.10.1150">
    <property type="entry name" value="Coenzyme PQQ synthesis protein D (PqqD)"/>
    <property type="match status" value="1"/>
</dbReference>
<reference evidence="1 2" key="1">
    <citation type="submission" date="2017-09" db="EMBL/GenBank/DDBJ databases">
        <authorList>
            <person name="Lee N."/>
            <person name="Cho B.-K."/>
        </authorList>
    </citation>
    <scope>NUCLEOTIDE SEQUENCE [LARGE SCALE GENOMIC DNA]</scope>
    <source>
        <strain evidence="1 2">ATCC 13740</strain>
    </source>
</reference>
<dbReference type="Proteomes" id="UP000326598">
    <property type="component" value="Chromosome"/>
</dbReference>
<dbReference type="InterPro" id="IPR008792">
    <property type="entry name" value="PQQD"/>
</dbReference>
<organism evidence="1 2">
    <name type="scientific">Streptomyces coeruleorubidus</name>
    <dbReference type="NCBI Taxonomy" id="116188"/>
    <lineage>
        <taxon>Bacteria</taxon>
        <taxon>Bacillati</taxon>
        <taxon>Actinomycetota</taxon>
        <taxon>Actinomycetes</taxon>
        <taxon>Kitasatosporales</taxon>
        <taxon>Streptomycetaceae</taxon>
        <taxon>Streptomyces</taxon>
    </lineage>
</organism>
<proteinExistence type="predicted"/>
<dbReference type="EMBL" id="CP023694">
    <property type="protein sequence ID" value="QEV30604.1"/>
    <property type="molecule type" value="Genomic_DNA"/>
</dbReference>
<dbReference type="InterPro" id="IPR041881">
    <property type="entry name" value="PqqD_sf"/>
</dbReference>
<dbReference type="AlphaFoldDB" id="A0A5J6IH66"/>
<evidence type="ECO:0000313" key="1">
    <source>
        <dbReference type="EMBL" id="QEV30604.1"/>
    </source>
</evidence>
<accession>A0A5J6IH66</accession>
<sequence>MHLHPDVVTTETDDGTVLLQLHTGRYWQLNTTGTSVLRRLLDGCAPDDIAAELARRHEIPPEQAEQDVQAILARLSSAGLVVAS</sequence>
<protein>
    <submittedName>
        <fullName evidence="1">Lasso peptide biosynthesis PqqD family chaperone</fullName>
    </submittedName>
</protein>
<evidence type="ECO:0000313" key="2">
    <source>
        <dbReference type="Proteomes" id="UP000326598"/>
    </source>
</evidence>
<gene>
    <name evidence="1" type="ORF">CP976_30650</name>
</gene>
<name>A0A5J6IH66_STRC4</name>